<reference evidence="1" key="1">
    <citation type="submission" date="2019-03" db="EMBL/GenBank/DDBJ databases">
        <authorList>
            <person name="Mank J."/>
            <person name="Almeida P."/>
        </authorList>
    </citation>
    <scope>NUCLEOTIDE SEQUENCE</scope>
    <source>
        <strain evidence="1">78183</strain>
    </source>
</reference>
<evidence type="ECO:0000313" key="1">
    <source>
        <dbReference type="EMBL" id="VFU52270.1"/>
    </source>
</evidence>
<name>A0A6N2MEL1_SALVM</name>
<protein>
    <submittedName>
        <fullName evidence="1">Uncharacterized protein</fullName>
    </submittedName>
</protein>
<dbReference type="EMBL" id="CAADRP010001785">
    <property type="protein sequence ID" value="VFU52270.1"/>
    <property type="molecule type" value="Genomic_DNA"/>
</dbReference>
<gene>
    <name evidence="1" type="ORF">SVIM_LOCUS357338</name>
</gene>
<organism evidence="1">
    <name type="scientific">Salix viminalis</name>
    <name type="common">Common osier</name>
    <name type="synonym">Basket willow</name>
    <dbReference type="NCBI Taxonomy" id="40686"/>
    <lineage>
        <taxon>Eukaryota</taxon>
        <taxon>Viridiplantae</taxon>
        <taxon>Streptophyta</taxon>
        <taxon>Embryophyta</taxon>
        <taxon>Tracheophyta</taxon>
        <taxon>Spermatophyta</taxon>
        <taxon>Magnoliopsida</taxon>
        <taxon>eudicotyledons</taxon>
        <taxon>Gunneridae</taxon>
        <taxon>Pentapetalae</taxon>
        <taxon>rosids</taxon>
        <taxon>fabids</taxon>
        <taxon>Malpighiales</taxon>
        <taxon>Salicaceae</taxon>
        <taxon>Saliceae</taxon>
        <taxon>Salix</taxon>
    </lineage>
</organism>
<dbReference type="AlphaFoldDB" id="A0A6N2MEL1"/>
<sequence>MNNDENWKTSTAGFEPARAKPNRFQVCLLNHSDISTLMLDYVITNLTGQNLPPKLILFTNLHSLALTVTLNSPFSGLAIAPLNSQPPLLFPTTHFLNPRTCRLDYKMDILMNSSWG</sequence>
<accession>A0A6N2MEL1</accession>
<proteinExistence type="predicted"/>